<dbReference type="Proteomes" id="UP000288805">
    <property type="component" value="Unassembled WGS sequence"/>
</dbReference>
<evidence type="ECO:0000259" key="2">
    <source>
        <dbReference type="PROSITE" id="PS50104"/>
    </source>
</evidence>
<reference evidence="3 4" key="1">
    <citation type="journal article" date="2018" name="PLoS Genet.">
        <title>Population sequencing reveals clonal diversity and ancestral inbreeding in the grapevine cultivar Chardonnay.</title>
        <authorList>
            <person name="Roach M.J."/>
            <person name="Johnson D.L."/>
            <person name="Bohlmann J."/>
            <person name="van Vuuren H.J."/>
            <person name="Jones S.J."/>
            <person name="Pretorius I.S."/>
            <person name="Schmidt S.A."/>
            <person name="Borneman A.R."/>
        </authorList>
    </citation>
    <scope>NUCLEOTIDE SEQUENCE [LARGE SCALE GENOMIC DNA]</scope>
    <source>
        <strain evidence="4">cv. Chardonnay</strain>
        <tissue evidence="3">Leaf</tissue>
    </source>
</reference>
<dbReference type="Gene3D" id="3.40.50.10140">
    <property type="entry name" value="Toll/interleukin-1 receptor homology (TIR) domain"/>
    <property type="match status" value="1"/>
</dbReference>
<dbReference type="GO" id="GO:0007165">
    <property type="term" value="P:signal transduction"/>
    <property type="evidence" value="ECO:0007669"/>
    <property type="project" value="InterPro"/>
</dbReference>
<dbReference type="InterPro" id="IPR000157">
    <property type="entry name" value="TIR_dom"/>
</dbReference>
<evidence type="ECO:0000313" key="3">
    <source>
        <dbReference type="EMBL" id="RVW12070.1"/>
    </source>
</evidence>
<evidence type="ECO:0000256" key="1">
    <source>
        <dbReference type="ARBA" id="ARBA00023027"/>
    </source>
</evidence>
<dbReference type="AlphaFoldDB" id="A0A438BMF2"/>
<protein>
    <submittedName>
        <fullName evidence="3">TMV resistance protein N</fullName>
    </submittedName>
</protein>
<proteinExistence type="predicted"/>
<dbReference type="SMART" id="SM00255">
    <property type="entry name" value="TIR"/>
    <property type="match status" value="1"/>
</dbReference>
<dbReference type="PANTHER" id="PTHR32009">
    <property type="entry name" value="TMV RESISTANCE PROTEIN N-LIKE"/>
    <property type="match status" value="1"/>
</dbReference>
<name>A0A438BMF2_VITVI</name>
<dbReference type="EMBL" id="QGNW01002722">
    <property type="protein sequence ID" value="RVW12070.1"/>
    <property type="molecule type" value="Genomic_DNA"/>
</dbReference>
<dbReference type="InterPro" id="IPR035897">
    <property type="entry name" value="Toll_tir_struct_dom_sf"/>
</dbReference>
<organism evidence="3 4">
    <name type="scientific">Vitis vinifera</name>
    <name type="common">Grape</name>
    <dbReference type="NCBI Taxonomy" id="29760"/>
    <lineage>
        <taxon>Eukaryota</taxon>
        <taxon>Viridiplantae</taxon>
        <taxon>Streptophyta</taxon>
        <taxon>Embryophyta</taxon>
        <taxon>Tracheophyta</taxon>
        <taxon>Spermatophyta</taxon>
        <taxon>Magnoliopsida</taxon>
        <taxon>eudicotyledons</taxon>
        <taxon>Gunneridae</taxon>
        <taxon>Pentapetalae</taxon>
        <taxon>rosids</taxon>
        <taxon>Vitales</taxon>
        <taxon>Vitaceae</taxon>
        <taxon>Viteae</taxon>
        <taxon>Vitis</taxon>
    </lineage>
</organism>
<comment type="caution">
    <text evidence="3">The sequence shown here is derived from an EMBL/GenBank/DDBJ whole genome shotgun (WGS) entry which is preliminary data.</text>
</comment>
<dbReference type="PROSITE" id="PS50104">
    <property type="entry name" value="TIR"/>
    <property type="match status" value="1"/>
</dbReference>
<feature type="domain" description="TIR" evidence="2">
    <location>
        <begin position="9"/>
        <end position="147"/>
    </location>
</feature>
<accession>A0A438BMF2</accession>
<sequence>MNIKVGWEIGGSSNVRRRRHPFQFYGSSLQRVDAEGVRTFRDDEGLERGGEIQPSLLKAIEDSMNSVVVFSQNYAHSKWCLDELDKIMRSRKEKRQMVLPVFYHVDPSDVRKQKGSFEEAFARYGEVTEERVLRWRKALTEAANLAG</sequence>
<evidence type="ECO:0000313" key="4">
    <source>
        <dbReference type="Proteomes" id="UP000288805"/>
    </source>
</evidence>
<gene>
    <name evidence="3" type="primary">N_43</name>
    <name evidence="3" type="ORF">CK203_087331</name>
</gene>
<dbReference type="PANTHER" id="PTHR32009:SF115">
    <property type="entry name" value="RPP1-LIKE DISEASE RESISTANCE PROTEIN-RELATED"/>
    <property type="match status" value="1"/>
</dbReference>
<dbReference type="Pfam" id="PF01582">
    <property type="entry name" value="TIR"/>
    <property type="match status" value="1"/>
</dbReference>
<keyword evidence="1" id="KW-0520">NAD</keyword>
<dbReference type="SUPFAM" id="SSF52200">
    <property type="entry name" value="Toll/Interleukin receptor TIR domain"/>
    <property type="match status" value="1"/>
</dbReference>